<feature type="domain" description="Carbamoyltransferase Kae1-like" evidence="1">
    <location>
        <begin position="3"/>
        <end position="61"/>
    </location>
</feature>
<accession>A0A916Z038</accession>
<evidence type="ECO:0000259" key="1">
    <source>
        <dbReference type="Pfam" id="PF22521"/>
    </source>
</evidence>
<reference evidence="2" key="2">
    <citation type="submission" date="2020-09" db="EMBL/GenBank/DDBJ databases">
        <authorList>
            <person name="Sun Q."/>
            <person name="Zhou Y."/>
        </authorList>
    </citation>
    <scope>NUCLEOTIDE SEQUENCE</scope>
    <source>
        <strain evidence="2">CGMCC 1.15360</strain>
    </source>
</reference>
<proteinExistence type="predicted"/>
<dbReference type="Gene3D" id="3.30.420.40">
    <property type="match status" value="1"/>
</dbReference>
<protein>
    <recommendedName>
        <fullName evidence="1">Carbamoyltransferase Kae1-like domain-containing protein</fullName>
    </recommendedName>
</protein>
<gene>
    <name evidence="2" type="ORF">GCM10010990_18040</name>
</gene>
<evidence type="ECO:0000313" key="3">
    <source>
        <dbReference type="Proteomes" id="UP000612349"/>
    </source>
</evidence>
<keyword evidence="3" id="KW-1185">Reference proteome</keyword>
<dbReference type="Pfam" id="PF22521">
    <property type="entry name" value="HypF_C_2"/>
    <property type="match status" value="1"/>
</dbReference>
<dbReference type="AlphaFoldDB" id="A0A916Z038"/>
<reference evidence="2" key="1">
    <citation type="journal article" date="2014" name="Int. J. Syst. Evol. Microbiol.">
        <title>Complete genome sequence of Corynebacterium casei LMG S-19264T (=DSM 44701T), isolated from a smear-ripened cheese.</title>
        <authorList>
            <consortium name="US DOE Joint Genome Institute (JGI-PGF)"/>
            <person name="Walter F."/>
            <person name="Albersmeier A."/>
            <person name="Kalinowski J."/>
            <person name="Ruckert C."/>
        </authorList>
    </citation>
    <scope>NUCLEOTIDE SEQUENCE</scope>
    <source>
        <strain evidence="2">CGMCC 1.15360</strain>
    </source>
</reference>
<evidence type="ECO:0000313" key="2">
    <source>
        <dbReference type="EMBL" id="GGD68884.1"/>
    </source>
</evidence>
<dbReference type="EMBL" id="BMIP01000003">
    <property type="protein sequence ID" value="GGD68884.1"/>
    <property type="molecule type" value="Genomic_DNA"/>
</dbReference>
<organism evidence="2 3">
    <name type="scientific">Croceicoccus mobilis</name>
    <dbReference type="NCBI Taxonomy" id="1703339"/>
    <lineage>
        <taxon>Bacteria</taxon>
        <taxon>Pseudomonadati</taxon>
        <taxon>Pseudomonadota</taxon>
        <taxon>Alphaproteobacteria</taxon>
        <taxon>Sphingomonadales</taxon>
        <taxon>Erythrobacteraceae</taxon>
        <taxon>Croceicoccus</taxon>
    </lineage>
</organism>
<dbReference type="Proteomes" id="UP000612349">
    <property type="component" value="Unassembled WGS sequence"/>
</dbReference>
<dbReference type="InterPro" id="IPR055128">
    <property type="entry name" value="HypF_C_2"/>
</dbReference>
<comment type="caution">
    <text evidence="2">The sequence shown here is derived from an EMBL/GenBank/DDBJ whole genome shotgun (WGS) entry which is preliminary data.</text>
</comment>
<sequence>MAAGVDAGIVAARLRAGFGDALMTLLDACDALAAHRLILSGGVMQNRILRHGLRERLWAKCIEPARLI</sequence>
<name>A0A916Z038_9SPHN</name>